<evidence type="ECO:0000313" key="3">
    <source>
        <dbReference type="Proteomes" id="UP000538931"/>
    </source>
</evidence>
<feature type="transmembrane region" description="Helical" evidence="1">
    <location>
        <begin position="124"/>
        <end position="149"/>
    </location>
</feature>
<sequence>MNSSLLNNQKMYLFIFGVIFLPYLKLMNYVGYYINSLLIPFSVGIILLIISIFGSFKLRKDFIFFGLAVFFLGVLSLLVDGALGRLTLFKLFNGLYSSTLPLIYAVIFSFGISKFGIVFVHKSIFIVLILNISFLVFQYFLYNVFGLYIDMNSWFNGVPTTAFNTAYIHDFGVRYSGFFLEPSIQAAHIAAFLFLYYLYGGSSLLIYFFSVITILITKSTISYFLVIPAVFLFIGILHQRYRILSLVVIPSAVVVFLIYIYEPLVLRYERFIEGADASTSLRLNLLYKFFSDTNKLIYGFGDVHKKNLEWNDPLNSLGDHTFFLNQFVVHGLIIGMFFLMTYLYFMRNVFLNLFSAFFLLVVFLKFGIPSYPSSAIFFVIIICYKTCNKLNSSVGLFSSNYKGS</sequence>
<feature type="transmembrane region" description="Helical" evidence="1">
    <location>
        <begin position="357"/>
        <end position="384"/>
    </location>
</feature>
<keyword evidence="1" id="KW-0812">Transmembrane</keyword>
<feature type="transmembrane region" description="Helical" evidence="1">
    <location>
        <begin position="186"/>
        <end position="209"/>
    </location>
</feature>
<feature type="transmembrane region" description="Helical" evidence="1">
    <location>
        <begin position="243"/>
        <end position="261"/>
    </location>
</feature>
<feature type="transmembrane region" description="Helical" evidence="1">
    <location>
        <begin position="221"/>
        <end position="237"/>
    </location>
</feature>
<feature type="transmembrane region" description="Helical" evidence="1">
    <location>
        <begin position="63"/>
        <end position="83"/>
    </location>
</feature>
<feature type="transmembrane region" description="Helical" evidence="1">
    <location>
        <begin position="12"/>
        <end position="31"/>
    </location>
</feature>
<dbReference type="Proteomes" id="UP000538931">
    <property type="component" value="Unassembled WGS sequence"/>
</dbReference>
<keyword evidence="1" id="KW-0472">Membrane</keyword>
<evidence type="ECO:0000313" key="2">
    <source>
        <dbReference type="EMBL" id="MBA4501516.1"/>
    </source>
</evidence>
<keyword evidence="3" id="KW-1185">Reference proteome</keyword>
<dbReference type="RefSeq" id="WP_181737458.1">
    <property type="nucleotide sequence ID" value="NZ_JACEMT010000036.1"/>
</dbReference>
<organism evidence="2 3">
    <name type="scientific">Marinobacterium marinum</name>
    <dbReference type="NCBI Taxonomy" id="2756129"/>
    <lineage>
        <taxon>Bacteria</taxon>
        <taxon>Pseudomonadati</taxon>
        <taxon>Pseudomonadota</taxon>
        <taxon>Gammaproteobacteria</taxon>
        <taxon>Oceanospirillales</taxon>
        <taxon>Oceanospirillaceae</taxon>
        <taxon>Marinobacterium</taxon>
    </lineage>
</organism>
<protein>
    <submittedName>
        <fullName evidence="2">Uncharacterized protein</fullName>
    </submittedName>
</protein>
<reference evidence="2 3" key="1">
    <citation type="submission" date="2020-07" db="EMBL/GenBank/DDBJ databases">
        <title>Bacterium isolated from marien macroalgae.</title>
        <authorList>
            <person name="Zhu K."/>
            <person name="Lu D."/>
            <person name="Du Z."/>
        </authorList>
    </citation>
    <scope>NUCLEOTIDE SEQUENCE [LARGE SCALE GENOMIC DNA]</scope>
    <source>
        <strain evidence="2 3">3-1745</strain>
    </source>
</reference>
<feature type="transmembrane region" description="Helical" evidence="1">
    <location>
        <begin position="95"/>
        <end position="112"/>
    </location>
</feature>
<evidence type="ECO:0000256" key="1">
    <source>
        <dbReference type="SAM" id="Phobius"/>
    </source>
</evidence>
<feature type="transmembrane region" description="Helical" evidence="1">
    <location>
        <begin position="327"/>
        <end position="345"/>
    </location>
</feature>
<feature type="transmembrane region" description="Helical" evidence="1">
    <location>
        <begin position="37"/>
        <end position="56"/>
    </location>
</feature>
<comment type="caution">
    <text evidence="2">The sequence shown here is derived from an EMBL/GenBank/DDBJ whole genome shotgun (WGS) entry which is preliminary data.</text>
</comment>
<dbReference type="AlphaFoldDB" id="A0A7W1WWU8"/>
<proteinExistence type="predicted"/>
<gene>
    <name evidence="2" type="ORF">H1S06_03965</name>
</gene>
<accession>A0A7W1WWU8</accession>
<dbReference type="EMBL" id="JACEMT010000036">
    <property type="protein sequence ID" value="MBA4501516.1"/>
    <property type="molecule type" value="Genomic_DNA"/>
</dbReference>
<name>A0A7W1WWU8_9GAMM</name>
<keyword evidence="1" id="KW-1133">Transmembrane helix</keyword>